<protein>
    <submittedName>
        <fullName evidence="1">Uncharacterized protein</fullName>
    </submittedName>
</protein>
<name>A0A645DSI5_9ZZZZ</name>
<gene>
    <name evidence="1" type="ORF">SDC9_139222</name>
</gene>
<sequence>MSQGKSRKPGGVTIDSIDAPNPVQTEANWVTVAKAFNPLGFVAEAYARTLAYRLENKRLDAEMQRVKAQAGVIHDALDKTYKLKMEELSQRRLEIDRFYDTVQGELKLLHIERMQVLKMAERASEMALSNNTSSEHKLIYKDMAIDLISQLSAFGGKANESLDVLVKSLPPISMPDRLLPYGD</sequence>
<reference evidence="1" key="1">
    <citation type="submission" date="2019-08" db="EMBL/GenBank/DDBJ databases">
        <authorList>
            <person name="Kucharzyk K."/>
            <person name="Murdoch R.W."/>
            <person name="Higgins S."/>
            <person name="Loffler F."/>
        </authorList>
    </citation>
    <scope>NUCLEOTIDE SEQUENCE</scope>
</reference>
<proteinExistence type="predicted"/>
<organism evidence="1">
    <name type="scientific">bioreactor metagenome</name>
    <dbReference type="NCBI Taxonomy" id="1076179"/>
    <lineage>
        <taxon>unclassified sequences</taxon>
        <taxon>metagenomes</taxon>
        <taxon>ecological metagenomes</taxon>
    </lineage>
</organism>
<dbReference type="EMBL" id="VSSQ01039077">
    <property type="protein sequence ID" value="MPM92088.1"/>
    <property type="molecule type" value="Genomic_DNA"/>
</dbReference>
<accession>A0A645DSI5</accession>
<comment type="caution">
    <text evidence="1">The sequence shown here is derived from an EMBL/GenBank/DDBJ whole genome shotgun (WGS) entry which is preliminary data.</text>
</comment>
<evidence type="ECO:0000313" key="1">
    <source>
        <dbReference type="EMBL" id="MPM92088.1"/>
    </source>
</evidence>
<dbReference type="AlphaFoldDB" id="A0A645DSI5"/>